<name>A0A4R1PHD1_9GAMM</name>
<dbReference type="Proteomes" id="UP000295169">
    <property type="component" value="Unassembled WGS sequence"/>
</dbReference>
<evidence type="ECO:0000313" key="2">
    <source>
        <dbReference type="Proteomes" id="UP000295169"/>
    </source>
</evidence>
<accession>A0A4R1PHD1</accession>
<sequence length="98" mass="10827">MTKAEKLHLSRVAGLGCIVCRQEYGQRSPAAIHHIRAGQGMSQRASHFEVIPLCSLHHQNGGHGVAIHAGQRAWEARFGTELELLAQVRRLLEREDAA</sequence>
<evidence type="ECO:0000313" key="1">
    <source>
        <dbReference type="EMBL" id="TCL26839.1"/>
    </source>
</evidence>
<protein>
    <submittedName>
        <fullName evidence="1">Phage RecA-dependent nuclease</fullName>
    </submittedName>
</protein>
<dbReference type="Pfam" id="PF16786">
    <property type="entry name" value="RecA_dep_nuc"/>
    <property type="match status" value="1"/>
</dbReference>
<dbReference type="InterPro" id="IPR031875">
    <property type="entry name" value="RecA_dep_nuc"/>
</dbReference>
<dbReference type="EMBL" id="SMMU01000029">
    <property type="protein sequence ID" value="TCL26839.1"/>
    <property type="molecule type" value="Genomic_DNA"/>
</dbReference>
<organism evidence="1 2">
    <name type="scientific">Azotobacter chroococcum</name>
    <dbReference type="NCBI Taxonomy" id="353"/>
    <lineage>
        <taxon>Bacteria</taxon>
        <taxon>Pseudomonadati</taxon>
        <taxon>Pseudomonadota</taxon>
        <taxon>Gammaproteobacteria</taxon>
        <taxon>Pseudomonadales</taxon>
        <taxon>Pseudomonadaceae</taxon>
        <taxon>Azotobacter</taxon>
    </lineage>
</organism>
<gene>
    <name evidence="1" type="ORF">EV691_12945</name>
</gene>
<dbReference type="Gene3D" id="3.30.40.190">
    <property type="match status" value="1"/>
</dbReference>
<dbReference type="AlphaFoldDB" id="A0A4R1PHD1"/>
<proteinExistence type="predicted"/>
<dbReference type="RefSeq" id="WP_131299052.1">
    <property type="nucleotide sequence ID" value="NZ_JBHLST010000024.1"/>
</dbReference>
<comment type="caution">
    <text evidence="1">The sequence shown here is derived from an EMBL/GenBank/DDBJ whole genome shotgun (WGS) entry which is preliminary data.</text>
</comment>
<reference evidence="1 2" key="1">
    <citation type="submission" date="2019-03" db="EMBL/GenBank/DDBJ databases">
        <title>Genomic Encyclopedia of Type Strains, Phase IV (KMG-IV): sequencing the most valuable type-strain genomes for metagenomic binning, comparative biology and taxonomic classification.</title>
        <authorList>
            <person name="Goeker M."/>
        </authorList>
    </citation>
    <scope>NUCLEOTIDE SEQUENCE [LARGE SCALE GENOMIC DNA]</scope>
    <source>
        <strain evidence="1 2">DSM 2286</strain>
    </source>
</reference>